<organism evidence="5 6">
    <name type="scientific">Reinekea marinisedimentorum</name>
    <dbReference type="NCBI Taxonomy" id="230495"/>
    <lineage>
        <taxon>Bacteria</taxon>
        <taxon>Pseudomonadati</taxon>
        <taxon>Pseudomonadota</taxon>
        <taxon>Gammaproteobacteria</taxon>
        <taxon>Oceanospirillales</taxon>
        <taxon>Saccharospirillaceae</taxon>
        <taxon>Reinekea</taxon>
    </lineage>
</organism>
<dbReference type="GO" id="GO:0005737">
    <property type="term" value="C:cytoplasm"/>
    <property type="evidence" value="ECO:0007669"/>
    <property type="project" value="UniProtKB-SubCell"/>
</dbReference>
<keyword evidence="3" id="KW-0479">Metal-binding</keyword>
<dbReference type="HAMAP" id="MF_00916">
    <property type="entry name" value="QueG"/>
    <property type="match status" value="1"/>
</dbReference>
<comment type="function">
    <text evidence="3">Catalyzes the conversion of epoxyqueuosine (oQ) to queuosine (Q), which is a hypermodified base found in the wobble positions of tRNA(Asp), tRNA(Asn), tRNA(His) and tRNA(Tyr).</text>
</comment>
<keyword evidence="3" id="KW-0411">Iron-sulfur</keyword>
<feature type="binding site" evidence="3">
    <location>
        <position position="226"/>
    </location>
    <ligand>
        <name>[4Fe-4S] cluster</name>
        <dbReference type="ChEBI" id="CHEBI:49883"/>
        <label>2</label>
    </ligand>
</feature>
<gene>
    <name evidence="3" type="primary">queG</name>
    <name evidence="5" type="ORF">BCF53_10219</name>
</gene>
<comment type="similarity">
    <text evidence="3">Belongs to the QueG family.</text>
</comment>
<dbReference type="UniPathway" id="UPA00392"/>
<proteinExistence type="inferred from homology"/>
<accession>A0A4R3IBT0</accession>
<dbReference type="AlphaFoldDB" id="A0A4R3IBT0"/>
<feature type="binding site" evidence="3">
    <location>
        <position position="210"/>
    </location>
    <ligand>
        <name>[4Fe-4S] cluster</name>
        <dbReference type="ChEBI" id="CHEBI:49883"/>
        <label>2</label>
    </ligand>
</feature>
<feature type="binding site" evidence="3">
    <location>
        <position position="145"/>
    </location>
    <ligand>
        <name>cob(II)alamin</name>
        <dbReference type="ChEBI" id="CHEBI:16304"/>
    </ligand>
</feature>
<feature type="active site" description="Proton donor" evidence="3">
    <location>
        <position position="145"/>
    </location>
</feature>
<sequence>MQSPDNLITTAESLTLAEQIRDIGKKLGFQAVHFSTPDTSGHAEQYNAWVDAGYNGDMAWMARNCDKRFDGSELQPGTKTVISVRMNYQPDGAAPESVLGDPGKAYIARYALGRDYHKVLRKRLMHFAKAIEEIAGKHGYRPFVDSAPVMERQIAEQSGMGWIGKNTLLLAPGSGSWFFLGELFTDLELPFDAPFPKSHCGSCQQCLIDCPTDAFLGPNKLDARKCISYLTIEYAGSIPVELREKMGNRIYGCDDCQLVCPHNRKANDTEEADFQPRHNLDDASLLSLFAWSEQQFLNNTEGSPIRRIGYEQWTRNLAVALGNGPCSEQATDQLKQKLGQVSALVDEHIEWALSRLQQQAGDR</sequence>
<dbReference type="Pfam" id="PF13484">
    <property type="entry name" value="Fer4_16"/>
    <property type="match status" value="1"/>
</dbReference>
<evidence type="ECO:0000313" key="5">
    <source>
        <dbReference type="EMBL" id="TCS42996.1"/>
    </source>
</evidence>
<feature type="binding site" evidence="3">
    <location>
        <position position="166"/>
    </location>
    <ligand>
        <name>cob(II)alamin</name>
        <dbReference type="ChEBI" id="CHEBI:16304"/>
    </ligand>
</feature>
<dbReference type="EC" id="1.17.99.6" evidence="3"/>
<dbReference type="RefSeq" id="WP_132699529.1">
    <property type="nucleotide sequence ID" value="NZ_SLZR01000002.1"/>
</dbReference>
<feature type="binding site" evidence="3">
    <location>
        <begin position="253"/>
        <end position="254"/>
    </location>
    <ligand>
        <name>cob(II)alamin</name>
        <dbReference type="ChEBI" id="CHEBI:16304"/>
    </ligand>
</feature>
<keyword evidence="3" id="KW-0671">Queuosine biosynthesis</keyword>
<dbReference type="InterPro" id="IPR004453">
    <property type="entry name" value="QueG"/>
</dbReference>
<evidence type="ECO:0000313" key="6">
    <source>
        <dbReference type="Proteomes" id="UP000295793"/>
    </source>
</evidence>
<feature type="binding site" evidence="3">
    <location>
        <position position="253"/>
    </location>
    <ligand>
        <name>[4Fe-4S] cluster</name>
        <dbReference type="ChEBI" id="CHEBI:49883"/>
        <label>2</label>
    </ligand>
</feature>
<name>A0A4R3IBT0_9GAMM</name>
<dbReference type="GO" id="GO:0051539">
    <property type="term" value="F:4 iron, 4 sulfur cluster binding"/>
    <property type="evidence" value="ECO:0007669"/>
    <property type="project" value="UniProtKB-KW"/>
</dbReference>
<feature type="binding site" evidence="3">
    <location>
        <position position="68"/>
    </location>
    <ligand>
        <name>cob(II)alamin</name>
        <dbReference type="ChEBI" id="CHEBI:16304"/>
    </ligand>
</feature>
<evidence type="ECO:0000256" key="2">
    <source>
        <dbReference type="ARBA" id="ARBA00023002"/>
    </source>
</evidence>
<dbReference type="NCBIfam" id="TIGR00276">
    <property type="entry name" value="tRNA epoxyqueuosine(34) reductase QueG"/>
    <property type="match status" value="1"/>
</dbReference>
<feature type="binding site" evidence="3">
    <location>
        <position position="169"/>
    </location>
    <ligand>
        <name>cob(II)alamin</name>
        <dbReference type="ChEBI" id="CHEBI:16304"/>
    </ligand>
</feature>
<comment type="subcellular location">
    <subcellularLocation>
        <location evidence="3">Cytoplasm</location>
    </subcellularLocation>
</comment>
<evidence type="ECO:0000259" key="4">
    <source>
        <dbReference type="Pfam" id="PF08331"/>
    </source>
</evidence>
<keyword evidence="3" id="KW-0819">tRNA processing</keyword>
<evidence type="ECO:0000256" key="3">
    <source>
        <dbReference type="HAMAP-Rule" id="MF_00916"/>
    </source>
</evidence>
<keyword evidence="3" id="KW-0408">Iron</keyword>
<dbReference type="GO" id="GO:0031419">
    <property type="term" value="F:cobalamin binding"/>
    <property type="evidence" value="ECO:0007669"/>
    <property type="project" value="UniProtKB-KW"/>
</dbReference>
<dbReference type="OrthoDB" id="9784571at2"/>
<dbReference type="EMBL" id="SLZR01000002">
    <property type="protein sequence ID" value="TCS42996.1"/>
    <property type="molecule type" value="Genomic_DNA"/>
</dbReference>
<dbReference type="SUPFAM" id="SSF54862">
    <property type="entry name" value="4Fe-4S ferredoxins"/>
    <property type="match status" value="1"/>
</dbReference>
<dbReference type="GO" id="GO:0046872">
    <property type="term" value="F:metal ion binding"/>
    <property type="evidence" value="ECO:0007669"/>
    <property type="project" value="UniProtKB-KW"/>
</dbReference>
<dbReference type="GO" id="GO:0052693">
    <property type="term" value="F:epoxyqueuosine reductase activity"/>
    <property type="evidence" value="ECO:0007669"/>
    <property type="project" value="UniProtKB-UniRule"/>
</dbReference>
<dbReference type="PANTHER" id="PTHR30002">
    <property type="entry name" value="EPOXYQUEUOSINE REDUCTASE"/>
    <property type="match status" value="1"/>
</dbReference>
<keyword evidence="2 3" id="KW-0560">Oxidoreductase</keyword>
<dbReference type="PANTHER" id="PTHR30002:SF4">
    <property type="entry name" value="EPOXYQUEUOSINE REDUCTASE"/>
    <property type="match status" value="1"/>
</dbReference>
<feature type="binding site" evidence="3">
    <location>
        <position position="180"/>
    </location>
    <ligand>
        <name>cob(II)alamin</name>
        <dbReference type="ChEBI" id="CHEBI:16304"/>
    </ligand>
</feature>
<comment type="subunit">
    <text evidence="3">Monomer.</text>
</comment>
<keyword evidence="6" id="KW-1185">Reference proteome</keyword>
<comment type="cofactor">
    <cofactor evidence="3">
        <name>cob(II)alamin</name>
        <dbReference type="ChEBI" id="CHEBI:16304"/>
    </cofactor>
</comment>
<keyword evidence="3" id="KW-0846">Cobalamin</keyword>
<dbReference type="InterPro" id="IPR013542">
    <property type="entry name" value="QueG_DUF1730"/>
</dbReference>
<feature type="binding site" evidence="3">
    <location>
        <position position="256"/>
    </location>
    <ligand>
        <name>[4Fe-4S] cluster</name>
        <dbReference type="ChEBI" id="CHEBI:49883"/>
        <label>2</label>
    </ligand>
</feature>
<keyword evidence="1 3" id="KW-0004">4Fe-4S</keyword>
<dbReference type="GO" id="GO:0008616">
    <property type="term" value="P:tRNA queuosine(34) biosynthetic process"/>
    <property type="evidence" value="ECO:0007669"/>
    <property type="project" value="UniProtKB-UniRule"/>
</dbReference>
<evidence type="ECO:0000256" key="1">
    <source>
        <dbReference type="ARBA" id="ARBA00022485"/>
    </source>
</evidence>
<feature type="binding site" evidence="3">
    <location>
        <position position="206"/>
    </location>
    <ligand>
        <name>[4Fe-4S] cluster</name>
        <dbReference type="ChEBI" id="CHEBI:49883"/>
        <label>1</label>
    </ligand>
</feature>
<comment type="cofactor">
    <cofactor evidence="3">
        <name>[4Fe-4S] cluster</name>
        <dbReference type="ChEBI" id="CHEBI:49883"/>
    </cofactor>
    <text evidence="3">Binds 2 [4Fe-4S] clusters per monomer.</text>
</comment>
<feature type="binding site" evidence="3">
    <location>
        <position position="260"/>
    </location>
    <ligand>
        <name>[4Fe-4S] cluster</name>
        <dbReference type="ChEBI" id="CHEBI:49883"/>
        <label>1</label>
    </ligand>
</feature>
<protein>
    <recommendedName>
        <fullName evidence="3">Epoxyqueuosine reductase</fullName>
        <ecNumber evidence="3">1.17.99.6</ecNumber>
    </recommendedName>
    <alternativeName>
        <fullName evidence="3">Queuosine biosynthesis protein QueG</fullName>
    </alternativeName>
</protein>
<feature type="domain" description="DUF1730" evidence="4">
    <location>
        <begin position="68"/>
        <end position="146"/>
    </location>
</feature>
<comment type="caution">
    <text evidence="5">The sequence shown here is derived from an EMBL/GenBank/DDBJ whole genome shotgun (WGS) entry which is preliminary data.</text>
</comment>
<comment type="caution">
    <text evidence="3">Lacks conserved residue(s) required for the propagation of feature annotation.</text>
</comment>
<feature type="binding site" evidence="3">
    <location>
        <position position="228"/>
    </location>
    <ligand>
        <name>cob(II)alamin</name>
        <dbReference type="ChEBI" id="CHEBI:16304"/>
    </ligand>
</feature>
<keyword evidence="3" id="KW-0170">Cobalt</keyword>
<comment type="catalytic activity">
    <reaction evidence="3">
        <text>epoxyqueuosine(34) in tRNA + AH2 = queuosine(34) in tRNA + A + H2O</text>
        <dbReference type="Rhea" id="RHEA:32159"/>
        <dbReference type="Rhea" id="RHEA-COMP:18571"/>
        <dbReference type="Rhea" id="RHEA-COMP:18582"/>
        <dbReference type="ChEBI" id="CHEBI:13193"/>
        <dbReference type="ChEBI" id="CHEBI:15377"/>
        <dbReference type="ChEBI" id="CHEBI:17499"/>
        <dbReference type="ChEBI" id="CHEBI:194431"/>
        <dbReference type="ChEBI" id="CHEBI:194443"/>
        <dbReference type="EC" id="1.17.99.6"/>
    </reaction>
</comment>
<dbReference type="Pfam" id="PF08331">
    <property type="entry name" value="QueG_DUF1730"/>
    <property type="match status" value="1"/>
</dbReference>
<feature type="binding site" evidence="3">
    <location>
        <position position="203"/>
    </location>
    <ligand>
        <name>[4Fe-4S] cluster</name>
        <dbReference type="ChEBI" id="CHEBI:49883"/>
        <label>1</label>
    </ligand>
</feature>
<feature type="binding site" evidence="3">
    <location>
        <position position="200"/>
    </location>
    <ligand>
        <name>[4Fe-4S] cluster</name>
        <dbReference type="ChEBI" id="CHEBI:49883"/>
        <label>1</label>
    </ligand>
</feature>
<comment type="pathway">
    <text evidence="3">tRNA modification; tRNA-queuosine biosynthesis.</text>
</comment>
<keyword evidence="3" id="KW-0963">Cytoplasm</keyword>
<reference evidence="5 6" key="1">
    <citation type="submission" date="2019-03" db="EMBL/GenBank/DDBJ databases">
        <title>Genomic Encyclopedia of Archaeal and Bacterial Type Strains, Phase II (KMG-II): from individual species to whole genera.</title>
        <authorList>
            <person name="Goeker M."/>
        </authorList>
    </citation>
    <scope>NUCLEOTIDE SEQUENCE [LARGE SCALE GENOMIC DNA]</scope>
    <source>
        <strain evidence="5 6">DSM 15388</strain>
    </source>
</reference>
<dbReference type="Proteomes" id="UP000295793">
    <property type="component" value="Unassembled WGS sequence"/>
</dbReference>